<dbReference type="GO" id="GO:0033389">
    <property type="term" value="P:putrescine biosynthetic process from arginine, via agmatine"/>
    <property type="evidence" value="ECO:0007669"/>
    <property type="project" value="TreeGrafter"/>
</dbReference>
<evidence type="ECO:0000256" key="4">
    <source>
        <dbReference type="RuleBase" id="RU003684"/>
    </source>
</evidence>
<comment type="caution">
    <text evidence="5">The sequence shown here is derived from an EMBL/GenBank/DDBJ whole genome shotgun (WGS) entry which is preliminary data.</text>
</comment>
<name>A0A2W7RD96_9RHOB</name>
<evidence type="ECO:0000313" key="6">
    <source>
        <dbReference type="Proteomes" id="UP000249538"/>
    </source>
</evidence>
<dbReference type="Pfam" id="PF00491">
    <property type="entry name" value="Arginase"/>
    <property type="match status" value="1"/>
</dbReference>
<dbReference type="PIRSF" id="PIRSF036979">
    <property type="entry name" value="Arginase"/>
    <property type="match status" value="1"/>
</dbReference>
<reference evidence="5 6" key="1">
    <citation type="submission" date="2018-06" db="EMBL/GenBank/DDBJ databases">
        <title>Genomic Encyclopedia of Archaeal and Bacterial Type Strains, Phase II (KMG-II): from individual species to whole genera.</title>
        <authorList>
            <person name="Goeker M."/>
        </authorList>
    </citation>
    <scope>NUCLEOTIDE SEQUENCE [LARGE SCALE GENOMIC DNA]</scope>
    <source>
        <strain evidence="5 6">DSM 18774</strain>
    </source>
</reference>
<gene>
    <name evidence="5" type="ORF">LX76_01349</name>
</gene>
<protein>
    <submittedName>
        <fullName evidence="5">Agmatinase</fullName>
    </submittedName>
</protein>
<proteinExistence type="inferred from homology"/>
<dbReference type="Gene3D" id="3.40.800.10">
    <property type="entry name" value="Ureohydrolase domain"/>
    <property type="match status" value="1"/>
</dbReference>
<dbReference type="InterPro" id="IPR020855">
    <property type="entry name" value="Ureohydrolase_Mn_BS"/>
</dbReference>
<dbReference type="PRINTS" id="PR00116">
    <property type="entry name" value="ARGINASE"/>
</dbReference>
<sequence>MTLLTQAPRTFMGVPFSRDPKGAKAAILGVPFDCGIHPFRIGSREGPDAIRDQSLLIRPYHPEFGDLNLPEALGLVDCGNVRLTPSRIEDAFAATEKAAAAILEAGAVPVGFGGDGSVSLPLVRAAAQKHPGLCVIHIDSHTDAYRPDPDHPLDASTQFTFAALEQRVSATLSYHLGLRGTTMVGGVHDHGRELGYNLITLRDYLRRGPETVAAEIRAAIGERPVYFSFDMDVFDPSCAPGVATPVWGGLSSREGLDLIRLFRGMNIVGADVNTVSPNHDVKGMTAFLAAAVTCEILLLLCPDPAA</sequence>
<dbReference type="PROSITE" id="PS01053">
    <property type="entry name" value="ARGINASE_1"/>
    <property type="match status" value="1"/>
</dbReference>
<dbReference type="PROSITE" id="PS51409">
    <property type="entry name" value="ARGINASE_2"/>
    <property type="match status" value="1"/>
</dbReference>
<keyword evidence="3 4" id="KW-0378">Hydrolase</keyword>
<evidence type="ECO:0000256" key="3">
    <source>
        <dbReference type="ARBA" id="ARBA00022801"/>
    </source>
</evidence>
<accession>A0A2W7RD96</accession>
<dbReference type="PANTHER" id="PTHR11358:SF26">
    <property type="entry name" value="GUANIDINO ACID HYDROLASE, MITOCHONDRIAL"/>
    <property type="match status" value="1"/>
</dbReference>
<evidence type="ECO:0000256" key="2">
    <source>
        <dbReference type="ARBA" id="ARBA00022723"/>
    </source>
</evidence>
<dbReference type="EMBL" id="QKZS01000003">
    <property type="protein sequence ID" value="PZX56320.1"/>
    <property type="molecule type" value="Genomic_DNA"/>
</dbReference>
<dbReference type="SUPFAM" id="SSF52768">
    <property type="entry name" value="Arginase/deacetylase"/>
    <property type="match status" value="1"/>
</dbReference>
<keyword evidence="2" id="KW-0479">Metal-binding</keyword>
<evidence type="ECO:0000313" key="5">
    <source>
        <dbReference type="EMBL" id="PZX56320.1"/>
    </source>
</evidence>
<dbReference type="AlphaFoldDB" id="A0A2W7RD96"/>
<dbReference type="InterPro" id="IPR006035">
    <property type="entry name" value="Ureohydrolase"/>
</dbReference>
<comment type="similarity">
    <text evidence="1">Belongs to the arginase family. Agmatinase subfamily.</text>
</comment>
<dbReference type="InterPro" id="IPR023696">
    <property type="entry name" value="Ureohydrolase_dom_sf"/>
</dbReference>
<dbReference type="GO" id="GO:0046872">
    <property type="term" value="F:metal ion binding"/>
    <property type="evidence" value="ECO:0007669"/>
    <property type="project" value="UniProtKB-KW"/>
</dbReference>
<dbReference type="RefSeq" id="WP_111467306.1">
    <property type="nucleotide sequence ID" value="NZ_QKZS01000003.1"/>
</dbReference>
<organism evidence="5 6">
    <name type="scientific">Cereibacter changlensis</name>
    <dbReference type="NCBI Taxonomy" id="402884"/>
    <lineage>
        <taxon>Bacteria</taxon>
        <taxon>Pseudomonadati</taxon>
        <taxon>Pseudomonadota</taxon>
        <taxon>Alphaproteobacteria</taxon>
        <taxon>Rhodobacterales</taxon>
        <taxon>Paracoccaceae</taxon>
        <taxon>Cereibacter</taxon>
    </lineage>
</organism>
<dbReference type="Proteomes" id="UP000249538">
    <property type="component" value="Unassembled WGS sequence"/>
</dbReference>
<dbReference type="GO" id="GO:0008783">
    <property type="term" value="F:agmatinase activity"/>
    <property type="evidence" value="ECO:0007669"/>
    <property type="project" value="TreeGrafter"/>
</dbReference>
<dbReference type="PANTHER" id="PTHR11358">
    <property type="entry name" value="ARGINASE/AGMATINASE"/>
    <property type="match status" value="1"/>
</dbReference>
<evidence type="ECO:0000256" key="1">
    <source>
        <dbReference type="ARBA" id="ARBA00009227"/>
    </source>
</evidence>